<keyword evidence="5 14" id="KW-0235">DNA replication</keyword>
<sequence>MCSAVTIEQELRQLRDALNHHNYRYYVLDDPELPDAEYDRLFQRLKALETEHPELISASSPTQRVGARPLSAFSQVQHEIPMLSLDNAFNAQELRDFVRRVQERLKLSSGDEIAFACEPKLDGIAVSVLYEDGLLVRAATRGDGTTGEDITQNVRTLRSVPLQLNGTDWPARLEVRGEIYLPKAGFDALNERQRERDEKTFVNPRNAAAGSLRQLDARITADRPLEMCCYSTGIVSDDAVLPEGHFETLQLLHRWGFRINAHMRLVQGAEGCLEYYEDLAARRDSLSYDIDGIVFKVNDRAQQEQLGFISRAPRWAIAHKFPAQEEMTKVLAVEFQVGRTGAVTPVARLEPVFVGGVTVSNATLHNMDEIARLGLCVGDTVVVRRAGDVIPQVVQVVTERRSGAETPVTVPETCPECGSQVVRNQLVRMVKGKEELVDGTGFHCVGRLACRAQLSQAIIHFVSRRALDIDGLGDKSVELLVERELVRSPADLYRLGISDFMTLEGFAEVSSANLYHSIQASKQVPLPRFIYALGISEVGEGTARVLAQNLGSLERVAAALPLLLTCLPEVGLGVAREIAGFFGDEHNRQVITDLAELGVVPQGSGELGAVLRGSVTLADLLVKLKIDKVGPVMAQHLAHHFGSLQALLQADAAQLDAVPKLSKAACLNLRHKLQDADWCAQARAIEAQLLAFGMHWSCEAERADESEAAAEPLAGQTWVLTGTLELMTRDQAKAYLLSLGAKVSGSVSAKTDCVVAGPGAGSKLAKAQSLAVKVIDEGEFVEQLQHYGITH</sequence>
<keyword evidence="18" id="KW-1185">Reference proteome</keyword>
<evidence type="ECO:0000256" key="8">
    <source>
        <dbReference type="ARBA" id="ARBA00022833"/>
    </source>
</evidence>
<dbReference type="PANTHER" id="PTHR23389:SF9">
    <property type="entry name" value="DNA LIGASE"/>
    <property type="match status" value="1"/>
</dbReference>
<name>A0A1A9EVT3_9GAMM</name>
<comment type="cofactor">
    <cofactor evidence="14">
        <name>Mg(2+)</name>
        <dbReference type="ChEBI" id="CHEBI:18420"/>
    </cofactor>
    <cofactor evidence="14">
        <name>Mn(2+)</name>
        <dbReference type="ChEBI" id="CHEBI:29035"/>
    </cofactor>
</comment>
<dbReference type="KEGG" id="mars:A8C75_04320"/>
<dbReference type="GO" id="GO:0006281">
    <property type="term" value="P:DNA repair"/>
    <property type="evidence" value="ECO:0007669"/>
    <property type="project" value="UniProtKB-KW"/>
</dbReference>
<feature type="binding site" evidence="14">
    <location>
        <position position="320"/>
    </location>
    <ligand>
        <name>NAD(+)</name>
        <dbReference type="ChEBI" id="CHEBI:57540"/>
    </ligand>
</feature>
<organism evidence="17 18">
    <name type="scientific">Marinobacterium aestuarii</name>
    <dbReference type="NCBI Taxonomy" id="1821621"/>
    <lineage>
        <taxon>Bacteria</taxon>
        <taxon>Pseudomonadati</taxon>
        <taxon>Pseudomonadota</taxon>
        <taxon>Gammaproteobacteria</taxon>
        <taxon>Oceanospirillales</taxon>
        <taxon>Oceanospirillaceae</taxon>
        <taxon>Marinobacterium</taxon>
    </lineage>
</organism>
<keyword evidence="4 14" id="KW-0436">Ligase</keyword>
<dbReference type="Gene3D" id="6.20.10.30">
    <property type="match status" value="1"/>
</dbReference>
<evidence type="ECO:0000259" key="16">
    <source>
        <dbReference type="PROSITE" id="PS50172"/>
    </source>
</evidence>
<feature type="binding site" evidence="14">
    <location>
        <position position="414"/>
    </location>
    <ligand>
        <name>Zn(2+)</name>
        <dbReference type="ChEBI" id="CHEBI:29105"/>
    </ligand>
</feature>
<feature type="binding site" evidence="14">
    <location>
        <begin position="84"/>
        <end position="85"/>
    </location>
    <ligand>
        <name>NAD(+)</name>
        <dbReference type="ChEBI" id="CHEBI:57540"/>
    </ligand>
</feature>
<dbReference type="CDD" id="cd00114">
    <property type="entry name" value="LIGANc"/>
    <property type="match status" value="1"/>
</dbReference>
<evidence type="ECO:0000256" key="3">
    <source>
        <dbReference type="ARBA" id="ARBA00013308"/>
    </source>
</evidence>
<evidence type="ECO:0000256" key="12">
    <source>
        <dbReference type="ARBA" id="ARBA00034005"/>
    </source>
</evidence>
<proteinExistence type="inferred from homology"/>
<dbReference type="Gene3D" id="3.30.470.30">
    <property type="entry name" value="DNA ligase/mRNA capping enzyme"/>
    <property type="match status" value="1"/>
</dbReference>
<dbReference type="Gene3D" id="3.40.50.10190">
    <property type="entry name" value="BRCT domain"/>
    <property type="match status" value="1"/>
</dbReference>
<dbReference type="PIRSF" id="PIRSF001604">
    <property type="entry name" value="LigA"/>
    <property type="match status" value="1"/>
</dbReference>
<dbReference type="FunFam" id="3.30.470.30:FF:000001">
    <property type="entry name" value="DNA ligase"/>
    <property type="match status" value="1"/>
</dbReference>
<dbReference type="SUPFAM" id="SSF50249">
    <property type="entry name" value="Nucleic acid-binding proteins"/>
    <property type="match status" value="1"/>
</dbReference>
<keyword evidence="8 14" id="KW-0862">Zinc</keyword>
<dbReference type="OrthoDB" id="9759736at2"/>
<evidence type="ECO:0000256" key="15">
    <source>
        <dbReference type="RuleBase" id="RU000618"/>
    </source>
</evidence>
<dbReference type="STRING" id="1821621.A8C75_04320"/>
<reference evidence="18" key="1">
    <citation type="submission" date="2016-05" db="EMBL/GenBank/DDBJ databases">
        <authorList>
            <person name="Baek K."/>
            <person name="Yang S.-J."/>
        </authorList>
    </citation>
    <scope>NUCLEOTIDE SEQUENCE [LARGE SCALE GENOMIC DNA]</scope>
    <source>
        <strain evidence="18">ST58-10</strain>
    </source>
</reference>
<dbReference type="PROSITE" id="PS01055">
    <property type="entry name" value="DNA_LIGASE_N1"/>
    <property type="match status" value="1"/>
</dbReference>
<accession>A0A1A9EVT3</accession>
<dbReference type="InterPro" id="IPR012340">
    <property type="entry name" value="NA-bd_OB-fold"/>
</dbReference>
<dbReference type="GO" id="GO:0046872">
    <property type="term" value="F:metal ion binding"/>
    <property type="evidence" value="ECO:0007669"/>
    <property type="project" value="UniProtKB-KW"/>
</dbReference>
<feature type="binding site" evidence="14">
    <location>
        <position position="296"/>
    </location>
    <ligand>
        <name>NAD(+)</name>
        <dbReference type="ChEBI" id="CHEBI:57540"/>
    </ligand>
</feature>
<reference evidence="17 18" key="2">
    <citation type="journal article" date="2018" name="Int. J. Syst. Evol. Microbiol.">
        <title>Marinobacterium aestuarii sp. nov., a benzene-degrading marine bacterium isolated from estuary sediment.</title>
        <authorList>
            <person name="Bae S.S."/>
            <person name="Jung J."/>
            <person name="Chung D."/>
            <person name="Baek K."/>
        </authorList>
    </citation>
    <scope>NUCLEOTIDE SEQUENCE [LARGE SCALE GENOMIC DNA]</scope>
    <source>
        <strain evidence="17 18">ST58-10</strain>
    </source>
</reference>
<dbReference type="NCBIfam" id="NF005932">
    <property type="entry name" value="PRK07956.1"/>
    <property type="match status" value="1"/>
</dbReference>
<comment type="similarity">
    <text evidence="13 14">Belongs to the NAD-dependent DNA ligase family. LigA subfamily.</text>
</comment>
<dbReference type="InterPro" id="IPR001679">
    <property type="entry name" value="DNA_ligase"/>
</dbReference>
<feature type="binding site" evidence="14">
    <location>
        <position position="450"/>
    </location>
    <ligand>
        <name>Zn(2+)</name>
        <dbReference type="ChEBI" id="CHEBI:29105"/>
    </ligand>
</feature>
<dbReference type="SUPFAM" id="SSF52113">
    <property type="entry name" value="BRCT domain"/>
    <property type="match status" value="1"/>
</dbReference>
<evidence type="ECO:0000256" key="11">
    <source>
        <dbReference type="ARBA" id="ARBA00023204"/>
    </source>
</evidence>
<dbReference type="Gene3D" id="2.40.50.140">
    <property type="entry name" value="Nucleic acid-binding proteins"/>
    <property type="match status" value="1"/>
</dbReference>
<dbReference type="SMART" id="SM00532">
    <property type="entry name" value="LIGANc"/>
    <property type="match status" value="1"/>
</dbReference>
<feature type="binding site" evidence="14">
    <location>
        <position position="178"/>
    </location>
    <ligand>
        <name>NAD(+)</name>
        <dbReference type="ChEBI" id="CHEBI:57540"/>
    </ligand>
</feature>
<evidence type="ECO:0000313" key="18">
    <source>
        <dbReference type="Proteomes" id="UP000078070"/>
    </source>
</evidence>
<dbReference type="SUPFAM" id="SSF47781">
    <property type="entry name" value="RuvA domain 2-like"/>
    <property type="match status" value="2"/>
</dbReference>
<evidence type="ECO:0000313" key="17">
    <source>
        <dbReference type="EMBL" id="ANG61778.1"/>
    </source>
</evidence>
<dbReference type="SMART" id="SM00292">
    <property type="entry name" value="BRCT"/>
    <property type="match status" value="1"/>
</dbReference>
<dbReference type="HAMAP" id="MF_01588">
    <property type="entry name" value="DNA_ligase_A"/>
    <property type="match status" value="1"/>
</dbReference>
<evidence type="ECO:0000256" key="13">
    <source>
        <dbReference type="ARBA" id="ARBA00060881"/>
    </source>
</evidence>
<evidence type="ECO:0000256" key="2">
    <source>
        <dbReference type="ARBA" id="ARBA00012722"/>
    </source>
</evidence>
<dbReference type="InterPro" id="IPR033136">
    <property type="entry name" value="DNA_ligase_CS"/>
</dbReference>
<dbReference type="GO" id="GO:0006260">
    <property type="term" value="P:DNA replication"/>
    <property type="evidence" value="ECO:0007669"/>
    <property type="project" value="UniProtKB-KW"/>
</dbReference>
<dbReference type="SUPFAM" id="SSF56091">
    <property type="entry name" value="DNA ligase/mRNA capping enzyme, catalytic domain"/>
    <property type="match status" value="1"/>
</dbReference>
<dbReference type="GO" id="GO:0003911">
    <property type="term" value="F:DNA ligase (NAD+) activity"/>
    <property type="evidence" value="ECO:0007669"/>
    <property type="project" value="UniProtKB-UniRule"/>
</dbReference>
<dbReference type="Pfam" id="PF01653">
    <property type="entry name" value="DNA_ligase_aden"/>
    <property type="match status" value="1"/>
</dbReference>
<dbReference type="Pfam" id="PF00533">
    <property type="entry name" value="BRCT"/>
    <property type="match status" value="1"/>
</dbReference>
<dbReference type="AlphaFoldDB" id="A0A1A9EVT3"/>
<dbReference type="InterPro" id="IPR001357">
    <property type="entry name" value="BRCT_dom"/>
</dbReference>
<dbReference type="Pfam" id="PF03120">
    <property type="entry name" value="OB_DNA_ligase"/>
    <property type="match status" value="1"/>
</dbReference>
<evidence type="ECO:0000256" key="9">
    <source>
        <dbReference type="ARBA" id="ARBA00022842"/>
    </source>
</evidence>
<dbReference type="CDD" id="cd17748">
    <property type="entry name" value="BRCT_DNA_ligase_like"/>
    <property type="match status" value="1"/>
</dbReference>
<dbReference type="InterPro" id="IPR013840">
    <property type="entry name" value="DNAligase_N"/>
</dbReference>
<dbReference type="PROSITE" id="PS50172">
    <property type="entry name" value="BRCT"/>
    <property type="match status" value="1"/>
</dbReference>
<evidence type="ECO:0000256" key="5">
    <source>
        <dbReference type="ARBA" id="ARBA00022705"/>
    </source>
</evidence>
<keyword evidence="10 14" id="KW-0520">NAD</keyword>
<dbReference type="FunFam" id="2.40.50.140:FF:000012">
    <property type="entry name" value="DNA ligase"/>
    <property type="match status" value="1"/>
</dbReference>
<dbReference type="NCBIfam" id="TIGR00575">
    <property type="entry name" value="dnlj"/>
    <property type="match status" value="1"/>
</dbReference>
<comment type="catalytic activity">
    <reaction evidence="12 14 15">
        <text>NAD(+) + (deoxyribonucleotide)n-3'-hydroxyl + 5'-phospho-(deoxyribonucleotide)m = (deoxyribonucleotide)n+m + AMP + beta-nicotinamide D-nucleotide.</text>
        <dbReference type="EC" id="6.5.1.2"/>
    </reaction>
</comment>
<dbReference type="FunFam" id="1.10.150.20:FF:000007">
    <property type="entry name" value="DNA ligase"/>
    <property type="match status" value="1"/>
</dbReference>
<dbReference type="InterPro" id="IPR010994">
    <property type="entry name" value="RuvA_2-like"/>
</dbReference>
<feature type="binding site" evidence="14">
    <location>
        <begin position="35"/>
        <end position="39"/>
    </location>
    <ligand>
        <name>NAD(+)</name>
        <dbReference type="ChEBI" id="CHEBI:57540"/>
    </ligand>
</feature>
<feature type="active site" description="N6-AMP-lysine intermediate" evidence="14">
    <location>
        <position position="120"/>
    </location>
</feature>
<protein>
    <recommendedName>
        <fullName evidence="3 14">DNA ligase</fullName>
        <ecNumber evidence="2 14">6.5.1.2</ecNumber>
    </recommendedName>
    <alternativeName>
        <fullName evidence="14">Polydeoxyribonucleotide synthase [NAD(+)]</fullName>
    </alternativeName>
</protein>
<dbReference type="FunFam" id="1.10.287.610:FF:000002">
    <property type="entry name" value="DNA ligase"/>
    <property type="match status" value="1"/>
</dbReference>
<keyword evidence="11 14" id="KW-0234">DNA repair</keyword>
<keyword evidence="9 14" id="KW-0460">Magnesium</keyword>
<dbReference type="Proteomes" id="UP000078070">
    <property type="component" value="Chromosome"/>
</dbReference>
<dbReference type="RefSeq" id="WP_067378624.1">
    <property type="nucleotide sequence ID" value="NZ_CP015839.1"/>
</dbReference>
<feature type="binding site" evidence="14">
    <location>
        <position position="141"/>
    </location>
    <ligand>
        <name>NAD(+)</name>
        <dbReference type="ChEBI" id="CHEBI:57540"/>
    </ligand>
</feature>
<keyword evidence="6 14" id="KW-0479">Metal-binding</keyword>
<dbReference type="Pfam" id="PF12826">
    <property type="entry name" value="HHH_2"/>
    <property type="match status" value="2"/>
</dbReference>
<dbReference type="InterPro" id="IPR041663">
    <property type="entry name" value="DisA/LigA_HHH"/>
</dbReference>
<dbReference type="InterPro" id="IPR004150">
    <property type="entry name" value="NAD_DNA_ligase_OB"/>
</dbReference>
<dbReference type="PANTHER" id="PTHR23389">
    <property type="entry name" value="CHROMOSOME TRANSMISSION FIDELITY FACTOR 18"/>
    <property type="match status" value="1"/>
</dbReference>
<evidence type="ECO:0000256" key="10">
    <source>
        <dbReference type="ARBA" id="ARBA00023027"/>
    </source>
</evidence>
<keyword evidence="14" id="KW-0464">Manganese</keyword>
<keyword evidence="7 14" id="KW-0227">DNA damage</keyword>
<gene>
    <name evidence="14" type="primary">ligA</name>
    <name evidence="17" type="ORF">A8C75_04320</name>
</gene>
<evidence type="ECO:0000256" key="1">
    <source>
        <dbReference type="ARBA" id="ARBA00004067"/>
    </source>
</evidence>
<dbReference type="Gene3D" id="1.10.150.20">
    <property type="entry name" value="5' to 3' exonuclease, C-terminal subdomain"/>
    <property type="match status" value="3"/>
</dbReference>
<dbReference type="PROSITE" id="PS01056">
    <property type="entry name" value="DNA_LIGASE_N2"/>
    <property type="match status" value="1"/>
</dbReference>
<dbReference type="GO" id="GO:0005829">
    <property type="term" value="C:cytosol"/>
    <property type="evidence" value="ECO:0007669"/>
    <property type="project" value="TreeGrafter"/>
</dbReference>
<evidence type="ECO:0000256" key="6">
    <source>
        <dbReference type="ARBA" id="ARBA00022723"/>
    </source>
</evidence>
<dbReference type="InterPro" id="IPR036420">
    <property type="entry name" value="BRCT_dom_sf"/>
</dbReference>
<dbReference type="Gene3D" id="1.10.287.610">
    <property type="entry name" value="Helix hairpin bin"/>
    <property type="match status" value="1"/>
</dbReference>
<evidence type="ECO:0000256" key="4">
    <source>
        <dbReference type="ARBA" id="ARBA00022598"/>
    </source>
</evidence>
<evidence type="ECO:0000256" key="7">
    <source>
        <dbReference type="ARBA" id="ARBA00022763"/>
    </source>
</evidence>
<feature type="binding site" evidence="14">
    <location>
        <position position="444"/>
    </location>
    <ligand>
        <name>Zn(2+)</name>
        <dbReference type="ChEBI" id="CHEBI:29105"/>
    </ligand>
</feature>
<feature type="binding site" evidence="14">
    <location>
        <position position="118"/>
    </location>
    <ligand>
        <name>NAD(+)</name>
        <dbReference type="ChEBI" id="CHEBI:57540"/>
    </ligand>
</feature>
<dbReference type="EMBL" id="CP015839">
    <property type="protein sequence ID" value="ANG61778.1"/>
    <property type="molecule type" value="Genomic_DNA"/>
</dbReference>
<feature type="binding site" evidence="14">
    <location>
        <position position="417"/>
    </location>
    <ligand>
        <name>Zn(2+)</name>
        <dbReference type="ChEBI" id="CHEBI:29105"/>
    </ligand>
</feature>
<dbReference type="InterPro" id="IPR013839">
    <property type="entry name" value="DNAligase_adenylation"/>
</dbReference>
<dbReference type="InterPro" id="IPR018239">
    <property type="entry name" value="DNA_ligase_AS"/>
</dbReference>
<comment type="function">
    <text evidence="1 14">DNA ligase that catalyzes the formation of phosphodiester linkages between 5'-phosphoryl and 3'-hydroxyl groups in double-stranded DNA using NAD as a coenzyme and as the energy source for the reaction. It is essential for DNA replication and repair of damaged DNA.</text>
</comment>
<dbReference type="EC" id="6.5.1.2" evidence="2 14"/>
<feature type="domain" description="BRCT" evidence="16">
    <location>
        <begin position="708"/>
        <end position="791"/>
    </location>
</feature>
<evidence type="ECO:0000256" key="14">
    <source>
        <dbReference type="HAMAP-Rule" id="MF_01588"/>
    </source>
</evidence>